<evidence type="ECO:0000313" key="2">
    <source>
        <dbReference type="EMBL" id="GAA4475820.1"/>
    </source>
</evidence>
<sequence>MNAIASWWDGLELWLIGLPYVPQLLLVMAVALPGAYGVARIFDVALARALALAGRDRVPASVEAAAGER</sequence>
<keyword evidence="3" id="KW-1185">Reference proteome</keyword>
<name>A0ABP8NZB4_9NOCA</name>
<keyword evidence="1" id="KW-1133">Transmembrane helix</keyword>
<protein>
    <submittedName>
        <fullName evidence="2">Uncharacterized protein</fullName>
    </submittedName>
</protein>
<gene>
    <name evidence="2" type="ORF">GCM10023094_14140</name>
</gene>
<organism evidence="2 3">
    <name type="scientific">Rhodococcus olei</name>
    <dbReference type="NCBI Taxonomy" id="2161675"/>
    <lineage>
        <taxon>Bacteria</taxon>
        <taxon>Bacillati</taxon>
        <taxon>Actinomycetota</taxon>
        <taxon>Actinomycetes</taxon>
        <taxon>Mycobacteriales</taxon>
        <taxon>Nocardiaceae</taxon>
        <taxon>Rhodococcus</taxon>
    </lineage>
</organism>
<evidence type="ECO:0000256" key="1">
    <source>
        <dbReference type="SAM" id="Phobius"/>
    </source>
</evidence>
<proteinExistence type="predicted"/>
<reference evidence="3" key="1">
    <citation type="journal article" date="2019" name="Int. J. Syst. Evol. Microbiol.">
        <title>The Global Catalogue of Microorganisms (GCM) 10K type strain sequencing project: providing services to taxonomists for standard genome sequencing and annotation.</title>
        <authorList>
            <consortium name="The Broad Institute Genomics Platform"/>
            <consortium name="The Broad Institute Genome Sequencing Center for Infectious Disease"/>
            <person name="Wu L."/>
            <person name="Ma J."/>
        </authorList>
    </citation>
    <scope>NUCLEOTIDE SEQUENCE [LARGE SCALE GENOMIC DNA]</scope>
    <source>
        <strain evidence="3">JCM 32206</strain>
    </source>
</reference>
<evidence type="ECO:0000313" key="3">
    <source>
        <dbReference type="Proteomes" id="UP001501183"/>
    </source>
</evidence>
<dbReference type="EMBL" id="BAABFB010000029">
    <property type="protein sequence ID" value="GAA4475820.1"/>
    <property type="molecule type" value="Genomic_DNA"/>
</dbReference>
<comment type="caution">
    <text evidence="2">The sequence shown here is derived from an EMBL/GenBank/DDBJ whole genome shotgun (WGS) entry which is preliminary data.</text>
</comment>
<dbReference type="RefSeq" id="WP_345343076.1">
    <property type="nucleotide sequence ID" value="NZ_BAABFB010000029.1"/>
</dbReference>
<keyword evidence="1" id="KW-0812">Transmembrane</keyword>
<accession>A0ABP8NZB4</accession>
<keyword evidence="1" id="KW-0472">Membrane</keyword>
<feature type="transmembrane region" description="Helical" evidence="1">
    <location>
        <begin position="20"/>
        <end position="39"/>
    </location>
</feature>
<dbReference type="Proteomes" id="UP001501183">
    <property type="component" value="Unassembled WGS sequence"/>
</dbReference>